<accession>A0A0D3DKL3</accession>
<keyword evidence="2" id="KW-1185">Reference proteome</keyword>
<evidence type="ECO:0000313" key="2">
    <source>
        <dbReference type="Proteomes" id="UP000032141"/>
    </source>
</evidence>
<sequence>MPFVVRLGVKVRMTSFPARPLRSGFYVEVIRRVAADGILYGVFPVCKIAGFLKMLEYWQRDKFWDLVSRFLILCLEMLETSAMGLGQDLVRDRFSAYMTCMVGTESAIGSRLIRLVWFEMAKSPRTIFKPPGSADKKFWVSFIALLSLCRMYESHLYEMAKCFAMLQGISLSPADQGVAENLFPERGILLYRALCGVGLPRFLLCLFEDVPYSYRSSVTSFPYMPHFTRSELDMRGDRFTIFGEFRSVCKIWTNMSVCPLRIARILTFHALLSFPGRVLAAANIAVGVKNGYDEVNVQIPEEEKHKSLRRIITQRPNTRSARSLLSDRVRAKAQSLRSDQTPIPLGRYVVTELEPIRSDRARTKVRSVRSDRALPKRRYDISPCIFVYPSMLSPEYRSEPISHSPPFLSYQSNFTVKTAKSSFFIERSRNKRFESKDGPKGSKT</sequence>
<dbReference type="AlphaFoldDB" id="A0A0D3DKL3"/>
<reference evidence="1" key="2">
    <citation type="submission" date="2015-03" db="UniProtKB">
        <authorList>
            <consortium name="EnsemblPlants"/>
        </authorList>
    </citation>
    <scope>IDENTIFICATION</scope>
</reference>
<reference evidence="1 2" key="1">
    <citation type="journal article" date="2014" name="Genome Biol.">
        <title>Transcriptome and methylome profiling reveals relics of genome dominance in the mesopolyploid Brassica oleracea.</title>
        <authorList>
            <person name="Parkin I.A."/>
            <person name="Koh C."/>
            <person name="Tang H."/>
            <person name="Robinson S.J."/>
            <person name="Kagale S."/>
            <person name="Clarke W.E."/>
            <person name="Town C.D."/>
            <person name="Nixon J."/>
            <person name="Krishnakumar V."/>
            <person name="Bidwell S.L."/>
            <person name="Denoeud F."/>
            <person name="Belcram H."/>
            <person name="Links M.G."/>
            <person name="Just J."/>
            <person name="Clarke C."/>
            <person name="Bender T."/>
            <person name="Huebert T."/>
            <person name="Mason A.S."/>
            <person name="Pires J.C."/>
            <person name="Barker G."/>
            <person name="Moore J."/>
            <person name="Walley P.G."/>
            <person name="Manoli S."/>
            <person name="Batley J."/>
            <person name="Edwards D."/>
            <person name="Nelson M.N."/>
            <person name="Wang X."/>
            <person name="Paterson A.H."/>
            <person name="King G."/>
            <person name="Bancroft I."/>
            <person name="Chalhoub B."/>
            <person name="Sharpe A.G."/>
        </authorList>
    </citation>
    <scope>NUCLEOTIDE SEQUENCE</scope>
    <source>
        <strain evidence="1 2">cv. TO1000</strain>
    </source>
</reference>
<dbReference type="HOGENOM" id="CLU_617309_0_0_1"/>
<dbReference type="EnsemblPlants" id="Bo8g027020.1">
    <property type="protein sequence ID" value="Bo8g027020.1"/>
    <property type="gene ID" value="Bo8g027020"/>
</dbReference>
<evidence type="ECO:0000313" key="1">
    <source>
        <dbReference type="EnsemblPlants" id="Bo8g027020.1"/>
    </source>
</evidence>
<proteinExistence type="predicted"/>
<dbReference type="Gramene" id="Bo8g027020.1">
    <property type="protein sequence ID" value="Bo8g027020.1"/>
    <property type="gene ID" value="Bo8g027020"/>
</dbReference>
<organism evidence="1 2">
    <name type="scientific">Brassica oleracea var. oleracea</name>
    <dbReference type="NCBI Taxonomy" id="109376"/>
    <lineage>
        <taxon>Eukaryota</taxon>
        <taxon>Viridiplantae</taxon>
        <taxon>Streptophyta</taxon>
        <taxon>Embryophyta</taxon>
        <taxon>Tracheophyta</taxon>
        <taxon>Spermatophyta</taxon>
        <taxon>Magnoliopsida</taxon>
        <taxon>eudicotyledons</taxon>
        <taxon>Gunneridae</taxon>
        <taxon>Pentapetalae</taxon>
        <taxon>rosids</taxon>
        <taxon>malvids</taxon>
        <taxon>Brassicales</taxon>
        <taxon>Brassicaceae</taxon>
        <taxon>Brassiceae</taxon>
        <taxon>Brassica</taxon>
    </lineage>
</organism>
<name>A0A0D3DKL3_BRAOL</name>
<protein>
    <submittedName>
        <fullName evidence="1">Uncharacterized protein</fullName>
    </submittedName>
</protein>
<dbReference type="Proteomes" id="UP000032141">
    <property type="component" value="Chromosome C8"/>
</dbReference>